<feature type="signal peptide" evidence="1">
    <location>
        <begin position="1"/>
        <end position="22"/>
    </location>
</feature>
<evidence type="ECO:0000256" key="1">
    <source>
        <dbReference type="SAM" id="SignalP"/>
    </source>
</evidence>
<protein>
    <submittedName>
        <fullName evidence="2">Uncharacterized protein</fullName>
    </submittedName>
</protein>
<reference evidence="2 3" key="1">
    <citation type="submission" date="2014-04" db="EMBL/GenBank/DDBJ databases">
        <authorList>
            <consortium name="DOE Joint Genome Institute"/>
            <person name="Kuo A."/>
            <person name="Tarkka M."/>
            <person name="Buscot F."/>
            <person name="Kohler A."/>
            <person name="Nagy L.G."/>
            <person name="Floudas D."/>
            <person name="Copeland A."/>
            <person name="Barry K.W."/>
            <person name="Cichocki N."/>
            <person name="Veneault-Fourrey C."/>
            <person name="LaButti K."/>
            <person name="Lindquist E.A."/>
            <person name="Lipzen A."/>
            <person name="Lundell T."/>
            <person name="Morin E."/>
            <person name="Murat C."/>
            <person name="Sun H."/>
            <person name="Tunlid A."/>
            <person name="Henrissat B."/>
            <person name="Grigoriev I.V."/>
            <person name="Hibbett D.S."/>
            <person name="Martin F."/>
            <person name="Nordberg H.P."/>
            <person name="Cantor M.N."/>
            <person name="Hua S.X."/>
        </authorList>
    </citation>
    <scope>NUCLEOTIDE SEQUENCE [LARGE SCALE GENOMIC DNA]</scope>
    <source>
        <strain evidence="2 3">F 1598</strain>
    </source>
</reference>
<keyword evidence="3" id="KW-1185">Reference proteome</keyword>
<sequence>MRLTLSLVALLLSVFKSQPVTALAVPEVRDKVAERFAVFYTFDDSVEDEQRK</sequence>
<organism evidence="2 3">
    <name type="scientific">Piloderma croceum (strain F 1598)</name>
    <dbReference type="NCBI Taxonomy" id="765440"/>
    <lineage>
        <taxon>Eukaryota</taxon>
        <taxon>Fungi</taxon>
        <taxon>Dikarya</taxon>
        <taxon>Basidiomycota</taxon>
        <taxon>Agaricomycotina</taxon>
        <taxon>Agaricomycetes</taxon>
        <taxon>Agaricomycetidae</taxon>
        <taxon>Atheliales</taxon>
        <taxon>Atheliaceae</taxon>
        <taxon>Piloderma</taxon>
    </lineage>
</organism>
<name>A0A0C3BJE2_PILCF</name>
<evidence type="ECO:0000313" key="3">
    <source>
        <dbReference type="Proteomes" id="UP000054166"/>
    </source>
</evidence>
<evidence type="ECO:0000313" key="2">
    <source>
        <dbReference type="EMBL" id="KIM77487.1"/>
    </source>
</evidence>
<gene>
    <name evidence="2" type="ORF">PILCRDRAFT_11934</name>
</gene>
<dbReference type="AlphaFoldDB" id="A0A0C3BJE2"/>
<dbReference type="HOGENOM" id="CLU_3088063_0_0_1"/>
<reference evidence="3" key="2">
    <citation type="submission" date="2015-01" db="EMBL/GenBank/DDBJ databases">
        <title>Evolutionary Origins and Diversification of the Mycorrhizal Mutualists.</title>
        <authorList>
            <consortium name="DOE Joint Genome Institute"/>
            <consortium name="Mycorrhizal Genomics Consortium"/>
            <person name="Kohler A."/>
            <person name="Kuo A."/>
            <person name="Nagy L.G."/>
            <person name="Floudas D."/>
            <person name="Copeland A."/>
            <person name="Barry K.W."/>
            <person name="Cichocki N."/>
            <person name="Veneault-Fourrey C."/>
            <person name="LaButti K."/>
            <person name="Lindquist E.A."/>
            <person name="Lipzen A."/>
            <person name="Lundell T."/>
            <person name="Morin E."/>
            <person name="Murat C."/>
            <person name="Riley R."/>
            <person name="Ohm R."/>
            <person name="Sun H."/>
            <person name="Tunlid A."/>
            <person name="Henrissat B."/>
            <person name="Grigoriev I.V."/>
            <person name="Hibbett D.S."/>
            <person name="Martin F."/>
        </authorList>
    </citation>
    <scope>NUCLEOTIDE SEQUENCE [LARGE SCALE GENOMIC DNA]</scope>
    <source>
        <strain evidence="3">F 1598</strain>
    </source>
</reference>
<dbReference type="EMBL" id="KN833024">
    <property type="protein sequence ID" value="KIM77487.1"/>
    <property type="molecule type" value="Genomic_DNA"/>
</dbReference>
<dbReference type="Proteomes" id="UP000054166">
    <property type="component" value="Unassembled WGS sequence"/>
</dbReference>
<dbReference type="InParanoid" id="A0A0C3BJE2"/>
<proteinExistence type="predicted"/>
<feature type="chain" id="PRO_5002172702" evidence="1">
    <location>
        <begin position="23"/>
        <end position="52"/>
    </location>
</feature>
<accession>A0A0C3BJE2</accession>
<keyword evidence="1" id="KW-0732">Signal</keyword>